<feature type="transmembrane region" description="Helical" evidence="2">
    <location>
        <begin position="708"/>
        <end position="736"/>
    </location>
</feature>
<feature type="compositionally biased region" description="Polar residues" evidence="1">
    <location>
        <begin position="851"/>
        <end position="861"/>
    </location>
</feature>
<dbReference type="PANTHER" id="PTHR16311:SF3">
    <property type="entry name" value="THROMBOSPONDIN TYPE-1 DOMAIN-CONTAINING PROTEIN 1"/>
    <property type="match status" value="1"/>
</dbReference>
<keyword evidence="2" id="KW-0812">Transmembrane</keyword>
<keyword evidence="2" id="KW-0472">Membrane</keyword>
<feature type="compositionally biased region" description="Polar residues" evidence="1">
    <location>
        <begin position="783"/>
        <end position="794"/>
    </location>
</feature>
<feature type="compositionally biased region" description="Polar residues" evidence="1">
    <location>
        <begin position="803"/>
        <end position="835"/>
    </location>
</feature>
<dbReference type="Proteomes" id="UP001201812">
    <property type="component" value="Unassembled WGS sequence"/>
</dbReference>
<protein>
    <submittedName>
        <fullName evidence="3">Uncharacterized protein</fullName>
    </submittedName>
</protein>
<evidence type="ECO:0000313" key="4">
    <source>
        <dbReference type="Proteomes" id="UP001201812"/>
    </source>
</evidence>
<accession>A0AAD4MX46</accession>
<feature type="compositionally biased region" description="Basic and acidic residues" evidence="1">
    <location>
        <begin position="933"/>
        <end position="943"/>
    </location>
</feature>
<dbReference type="InterPro" id="IPR038877">
    <property type="entry name" value="THSD1"/>
</dbReference>
<evidence type="ECO:0000256" key="1">
    <source>
        <dbReference type="SAM" id="MobiDB-lite"/>
    </source>
</evidence>
<keyword evidence="4" id="KW-1185">Reference proteome</keyword>
<sequence length="943" mass="107590">MYEEKWAPFPLALGQDQKSADSRVKAQEELITAVKWVCPTLEAIPKGIPCILKGNAPTRLSTLSAVFVFRYVCVRPTSVPNWAEPSAFVSAHPRPKSIDFNPGSNDPENCTKFDSNSGRNYSVTAKFLTFQTFLNSNALRLFQPAMAEITVDPENVTQNPETEVACLELDLELRYRSALYFVPKPIMGTEIELDYDAEDGSRLLAKRRLRARRNMSRREVEFDCSLFVRPGFYRLTVKGENEKSSDWIQIPEPNTAEDTLPHLQLRNDSIFPHCTNDLAITWSLPNCSSHLFQVLDFRIRALALSPPSQASTSDTWPLREEWIHMEEFPISTQSDGKSSENEASGTLTIPCAQFDIIHEKFCFELISTERKTRHFESWDRKCVSTEPDHQRGFEPSQWTEWSVWSPCVQRPNFDQGFGYRKRRRHCIRTDDTRNKVVQLRRKGNFCSGPALMKENYSFPTPMQLIFPTSDLINNTNVTQNGSSDHRIPGCDCGCDLTPENVESEKFSELRRTFFAGSSKCSVETKHIWTLRPNQRKDLRLELEVYSNFENLEYKWDNLFRVFRIYRNSQSTQIQPPLLLLAGGTRHQFPLSKELLWVNDNRQFEDKYFYSRKDNESFKVVLEPDVWQDVTFQFTFEATTRYRLFGRKSSPTSFVPGFFVNYRLSPVTPPHDSSPPVLDMALRYAVYVGRAFFDCSALVGNSRVKCERIVAIITAIFCLLLAVAALVVPPIVFTFITRRYTSHRILRDQKTLRNNGGANSDSEALISSYSQRSDMQRSGDTDCTHLTSSQCPNKTTHSDGCKTKVQSMATSANRSNNQVSHRSIGIQLSRQSTPRSASRCLVSHSGGRTRRSTTASLTNSATGGEEEELEYDYYEYKHLGKEESSETGQVSGMMEEFEFVSHIDIDQIVRKETSGWLEGLANGEKSLNGQNKPVAERQDAHTQI</sequence>
<feature type="region of interest" description="Disordered" evidence="1">
    <location>
        <begin position="920"/>
        <end position="943"/>
    </location>
</feature>
<keyword evidence="2" id="KW-1133">Transmembrane helix</keyword>
<name>A0AAD4MX46_9BILA</name>
<reference evidence="3" key="1">
    <citation type="submission" date="2022-01" db="EMBL/GenBank/DDBJ databases">
        <title>Genome Sequence Resource for Two Populations of Ditylenchus destructor, the Migratory Endoparasitic Phytonematode.</title>
        <authorList>
            <person name="Zhang H."/>
            <person name="Lin R."/>
            <person name="Xie B."/>
        </authorList>
    </citation>
    <scope>NUCLEOTIDE SEQUENCE</scope>
    <source>
        <strain evidence="3">BazhouSP</strain>
    </source>
</reference>
<proteinExistence type="predicted"/>
<gene>
    <name evidence="3" type="ORF">DdX_14356</name>
</gene>
<dbReference type="GO" id="GO:0071944">
    <property type="term" value="C:cell periphery"/>
    <property type="evidence" value="ECO:0007669"/>
    <property type="project" value="TreeGrafter"/>
</dbReference>
<dbReference type="AlphaFoldDB" id="A0AAD4MX46"/>
<comment type="caution">
    <text evidence="3">The sequence shown here is derived from an EMBL/GenBank/DDBJ whole genome shotgun (WGS) entry which is preliminary data.</text>
</comment>
<evidence type="ECO:0000256" key="2">
    <source>
        <dbReference type="SAM" id="Phobius"/>
    </source>
</evidence>
<dbReference type="EMBL" id="JAKKPZ010000070">
    <property type="protein sequence ID" value="KAI1704237.1"/>
    <property type="molecule type" value="Genomic_DNA"/>
</dbReference>
<organism evidence="3 4">
    <name type="scientific">Ditylenchus destructor</name>
    <dbReference type="NCBI Taxonomy" id="166010"/>
    <lineage>
        <taxon>Eukaryota</taxon>
        <taxon>Metazoa</taxon>
        <taxon>Ecdysozoa</taxon>
        <taxon>Nematoda</taxon>
        <taxon>Chromadorea</taxon>
        <taxon>Rhabditida</taxon>
        <taxon>Tylenchina</taxon>
        <taxon>Tylenchomorpha</taxon>
        <taxon>Sphaerularioidea</taxon>
        <taxon>Anguinidae</taxon>
        <taxon>Anguininae</taxon>
        <taxon>Ditylenchus</taxon>
    </lineage>
</organism>
<feature type="region of interest" description="Disordered" evidence="1">
    <location>
        <begin position="775"/>
        <end position="865"/>
    </location>
</feature>
<evidence type="ECO:0000313" key="3">
    <source>
        <dbReference type="EMBL" id="KAI1704237.1"/>
    </source>
</evidence>
<dbReference type="PANTHER" id="PTHR16311">
    <property type="entry name" value="THROMBOSPONDIN TYPE I DOMAIN-CONTAINING 1"/>
    <property type="match status" value="1"/>
</dbReference>